<dbReference type="GeneID" id="111087990"/>
<sequence>MDPTLGRKMNVNEMSTKGGFLNMNFVSSMKSKRSKKKVSIVKGKKIWPKGCSTSRNAERERTRVRSLRDAFQTLQRALPYVPPNTKLSKLDVLILATTYISHLTRILGEEDMFPSNDFVNEVAPNGGSQLSQRLQNHIREGSYLRPVKKWPMRSRLYAGTETWSFSSTMRSATTLTTDGRMLQEKSSCRFQT</sequence>
<dbReference type="Gene3D" id="4.10.280.10">
    <property type="entry name" value="Helix-loop-helix DNA-binding domain"/>
    <property type="match status" value="1"/>
</dbReference>
<evidence type="ECO:0000313" key="4">
    <source>
        <dbReference type="RefSeq" id="XP_022252344.1"/>
    </source>
</evidence>
<organism evidence="2 3">
    <name type="scientific">Limulus polyphemus</name>
    <name type="common">Atlantic horseshoe crab</name>
    <dbReference type="NCBI Taxonomy" id="6850"/>
    <lineage>
        <taxon>Eukaryota</taxon>
        <taxon>Metazoa</taxon>
        <taxon>Ecdysozoa</taxon>
        <taxon>Arthropoda</taxon>
        <taxon>Chelicerata</taxon>
        <taxon>Merostomata</taxon>
        <taxon>Xiphosura</taxon>
        <taxon>Limulidae</taxon>
        <taxon>Limulus</taxon>
    </lineage>
</organism>
<dbReference type="SUPFAM" id="SSF47459">
    <property type="entry name" value="HLH, helix-loop-helix DNA-binding domain"/>
    <property type="match status" value="1"/>
</dbReference>
<dbReference type="PANTHER" id="PTHR23349">
    <property type="entry name" value="BASIC HELIX-LOOP-HELIX TRANSCRIPTION FACTOR, TWIST"/>
    <property type="match status" value="1"/>
</dbReference>
<dbReference type="InterPro" id="IPR036638">
    <property type="entry name" value="HLH_DNA-bd_sf"/>
</dbReference>
<dbReference type="PANTHER" id="PTHR23349:SF111">
    <property type="entry name" value="BHLH DOMAIN-CONTAINING PROTEIN"/>
    <property type="match status" value="1"/>
</dbReference>
<accession>A0ABM1T8Y7</accession>
<dbReference type="RefSeq" id="XP_022252343.1">
    <property type="nucleotide sequence ID" value="XM_022396635.1"/>
</dbReference>
<dbReference type="Proteomes" id="UP000694941">
    <property type="component" value="Unplaced"/>
</dbReference>
<dbReference type="RefSeq" id="XP_022252344.1">
    <property type="nucleotide sequence ID" value="XM_022396636.1"/>
</dbReference>
<evidence type="ECO:0000259" key="1">
    <source>
        <dbReference type="PROSITE" id="PS50888"/>
    </source>
</evidence>
<reference evidence="3 4" key="1">
    <citation type="submission" date="2025-05" db="UniProtKB">
        <authorList>
            <consortium name="RefSeq"/>
        </authorList>
    </citation>
    <scope>IDENTIFICATION</scope>
    <source>
        <tissue evidence="3 4">Muscle</tissue>
    </source>
</reference>
<dbReference type="Pfam" id="PF00010">
    <property type="entry name" value="HLH"/>
    <property type="match status" value="1"/>
</dbReference>
<dbReference type="PROSITE" id="PS50888">
    <property type="entry name" value="BHLH"/>
    <property type="match status" value="1"/>
</dbReference>
<evidence type="ECO:0000313" key="2">
    <source>
        <dbReference type="Proteomes" id="UP000694941"/>
    </source>
</evidence>
<gene>
    <name evidence="3 4" type="primary">LOC111087990</name>
</gene>
<protein>
    <submittedName>
        <fullName evidence="3 4">Transcription factor 23-like isoform X1</fullName>
    </submittedName>
</protein>
<proteinExistence type="predicted"/>
<dbReference type="InterPro" id="IPR011598">
    <property type="entry name" value="bHLH_dom"/>
</dbReference>
<dbReference type="SMART" id="SM00353">
    <property type="entry name" value="HLH"/>
    <property type="match status" value="1"/>
</dbReference>
<feature type="domain" description="BHLH" evidence="1">
    <location>
        <begin position="51"/>
        <end position="103"/>
    </location>
</feature>
<dbReference type="CDD" id="cd11424">
    <property type="entry name" value="bHLH_TS_OUT"/>
    <property type="match status" value="1"/>
</dbReference>
<dbReference type="InterPro" id="IPR050283">
    <property type="entry name" value="E-box_TF_Regulators"/>
</dbReference>
<name>A0ABM1T8Y7_LIMPO</name>
<evidence type="ECO:0000313" key="3">
    <source>
        <dbReference type="RefSeq" id="XP_022252343.1"/>
    </source>
</evidence>
<keyword evidence="2" id="KW-1185">Reference proteome</keyword>